<sequence>MSSIDSKYYSSYASLYFRPGMNSLRFPGKCGDAATCIQETQKIFLDNGIVNPTQTQAQRAATIINYSKGGSIKYGNQNNVYGNVVTFLGKTEGQPGGLNRPLRNKF</sequence>
<name>A0A6C0CWL2_9ZZZZ</name>
<reference evidence="1" key="1">
    <citation type="journal article" date="2020" name="Nature">
        <title>Giant virus diversity and host interactions through global metagenomics.</title>
        <authorList>
            <person name="Schulz F."/>
            <person name="Roux S."/>
            <person name="Paez-Espino D."/>
            <person name="Jungbluth S."/>
            <person name="Walsh D.A."/>
            <person name="Denef V.J."/>
            <person name="McMahon K.D."/>
            <person name="Konstantinidis K.T."/>
            <person name="Eloe-Fadrosh E.A."/>
            <person name="Kyrpides N.C."/>
            <person name="Woyke T."/>
        </authorList>
    </citation>
    <scope>NUCLEOTIDE SEQUENCE</scope>
    <source>
        <strain evidence="1">GVMAG-M-3300022752-66</strain>
    </source>
</reference>
<protein>
    <submittedName>
        <fullName evidence="1">Uncharacterized protein</fullName>
    </submittedName>
</protein>
<dbReference type="AlphaFoldDB" id="A0A6C0CWL2"/>
<dbReference type="EMBL" id="MN739494">
    <property type="protein sequence ID" value="QHT08330.1"/>
    <property type="molecule type" value="Genomic_DNA"/>
</dbReference>
<accession>A0A6C0CWL2</accession>
<proteinExistence type="predicted"/>
<organism evidence="1">
    <name type="scientific">viral metagenome</name>
    <dbReference type="NCBI Taxonomy" id="1070528"/>
    <lineage>
        <taxon>unclassified sequences</taxon>
        <taxon>metagenomes</taxon>
        <taxon>organismal metagenomes</taxon>
    </lineage>
</organism>
<evidence type="ECO:0000313" key="1">
    <source>
        <dbReference type="EMBL" id="QHT08330.1"/>
    </source>
</evidence>